<protein>
    <recommendedName>
        <fullName evidence="3">NADP-dependent oxidoreductase domain-containing protein</fullName>
    </recommendedName>
</protein>
<dbReference type="CDD" id="cd19124">
    <property type="entry name" value="AKR_AKR4A_4B"/>
    <property type="match status" value="2"/>
</dbReference>
<dbReference type="PROSITE" id="PS00063">
    <property type="entry name" value="ALDOKETO_REDUCTASE_3"/>
    <property type="match status" value="2"/>
</dbReference>
<feature type="domain" description="NADP-dependent oxidoreductase" evidence="3">
    <location>
        <begin position="338"/>
        <end position="580"/>
    </location>
</feature>
<evidence type="ECO:0000259" key="3">
    <source>
        <dbReference type="Pfam" id="PF00248"/>
    </source>
</evidence>
<dbReference type="SUPFAM" id="SSF51430">
    <property type="entry name" value="NAD(P)-linked oxidoreductase"/>
    <property type="match status" value="2"/>
</dbReference>
<dbReference type="PANTHER" id="PTHR11732">
    <property type="entry name" value="ALDO/KETO REDUCTASE"/>
    <property type="match status" value="1"/>
</dbReference>
<dbReference type="Gene3D" id="3.20.20.100">
    <property type="entry name" value="NADP-dependent oxidoreductase domain"/>
    <property type="match status" value="2"/>
</dbReference>
<sequence length="613" mass="68697">MSLPSVPTLAIRSGPSGHHSMPVLGFGTAASPIPEPTMMKETVIEAIKLGYRHFDTSPRYQTEEPIGEALAEAVSLGLVRSRSEFFITTKLWCADAHGGLVVPAIKRSLKNLKLDYLDLYLIHWPVSSKPGKYKFPIDEDDFLPMDFEVVWSEMEECQRLGLAKCIGVSNFSCKKLQHILSIANIPPSVNQVEMSPIWQQKKLRELCSSNDIVVTAYSVLGSRGAFWGTPKIMESDVLKEIAEAKEKTVAQVSMRWAYEQGVSMVVKSFTKERLQENMNIFDWSLTEEETQRISTEIPQFRNLGGEVYISKKALTFPIGSVHHLMPVLALGTAASPPPEPIVLRKTVLEAIKLGYRHFDTSPRYQTEEPLGEALAEAVSLGLVQSRSELFVTSKLWCADAHGGLVVPAIQRSLDSKPGKYKFPIEEDDFLPMDYEAVWSEMEECQRLGVAKCIGVSNFSCKELQHILSVAKIPPSVNQVEMSPVWQQRKLRELCKSKGIVVTAYSVLGSRGAFWGTHKIMESNVLKEIAEAKGKTVAQVSMRWAYEEGVSMVVKSFKKERLEENLKIFDWSLTEEEKQRISTEISQSRIVDGEVYISEKGPIKSVAEMWDGEI</sequence>
<dbReference type="InterPro" id="IPR018170">
    <property type="entry name" value="Aldo/ket_reductase_CS"/>
</dbReference>
<dbReference type="GO" id="GO:0009821">
    <property type="term" value="P:alkaloid biosynthetic process"/>
    <property type="evidence" value="ECO:0007669"/>
    <property type="project" value="UniProtKB-ARBA"/>
</dbReference>
<dbReference type="InterPro" id="IPR036812">
    <property type="entry name" value="NAD(P)_OxRdtase_dom_sf"/>
</dbReference>
<comment type="similarity">
    <text evidence="1">Belongs to the aldo/keto reductase family.</text>
</comment>
<dbReference type="PROSITE" id="PS00798">
    <property type="entry name" value="ALDOKETO_REDUCTASE_1"/>
    <property type="match status" value="2"/>
</dbReference>
<evidence type="ECO:0000256" key="1">
    <source>
        <dbReference type="ARBA" id="ARBA00007905"/>
    </source>
</evidence>
<organism evidence="4 5">
    <name type="scientific">Arabidopsis arenosa</name>
    <name type="common">Sand rock-cress</name>
    <name type="synonym">Cardaminopsis arenosa</name>
    <dbReference type="NCBI Taxonomy" id="38785"/>
    <lineage>
        <taxon>Eukaryota</taxon>
        <taxon>Viridiplantae</taxon>
        <taxon>Streptophyta</taxon>
        <taxon>Embryophyta</taxon>
        <taxon>Tracheophyta</taxon>
        <taxon>Spermatophyta</taxon>
        <taxon>Magnoliopsida</taxon>
        <taxon>eudicotyledons</taxon>
        <taxon>Gunneridae</taxon>
        <taxon>Pentapetalae</taxon>
        <taxon>rosids</taxon>
        <taxon>malvids</taxon>
        <taxon>Brassicales</taxon>
        <taxon>Brassicaceae</taxon>
        <taxon>Camelineae</taxon>
        <taxon>Arabidopsis</taxon>
    </lineage>
</organism>
<dbReference type="AlphaFoldDB" id="A0A8S1ZPH3"/>
<dbReference type="FunFam" id="3.20.20.100:FF:000013">
    <property type="entry name" value="NADPH-dependent codeinone reductase 1-1"/>
    <property type="match status" value="2"/>
</dbReference>
<dbReference type="PROSITE" id="PS00062">
    <property type="entry name" value="ALDOKETO_REDUCTASE_2"/>
    <property type="match status" value="2"/>
</dbReference>
<name>A0A8S1ZPH3_ARAAE</name>
<proteinExistence type="inferred from homology"/>
<keyword evidence="2" id="KW-0521">NADP</keyword>
<keyword evidence="5" id="KW-1185">Reference proteome</keyword>
<accession>A0A8S1ZPH3</accession>
<dbReference type="GO" id="GO:0016616">
    <property type="term" value="F:oxidoreductase activity, acting on the CH-OH group of donors, NAD or NADP as acceptor"/>
    <property type="evidence" value="ECO:0007669"/>
    <property type="project" value="InterPro"/>
</dbReference>
<dbReference type="EMBL" id="LR999452">
    <property type="protein sequence ID" value="CAE5962654.1"/>
    <property type="molecule type" value="Genomic_DNA"/>
</dbReference>
<dbReference type="InterPro" id="IPR020471">
    <property type="entry name" value="AKR"/>
</dbReference>
<dbReference type="PRINTS" id="PR00069">
    <property type="entry name" value="ALDKETRDTASE"/>
</dbReference>
<dbReference type="InterPro" id="IPR044497">
    <property type="entry name" value="AKR4A/B"/>
</dbReference>
<evidence type="ECO:0000313" key="5">
    <source>
        <dbReference type="Proteomes" id="UP000682877"/>
    </source>
</evidence>
<evidence type="ECO:0000313" key="4">
    <source>
        <dbReference type="EMBL" id="CAE5962654.1"/>
    </source>
</evidence>
<dbReference type="InterPro" id="IPR023210">
    <property type="entry name" value="NADP_OxRdtase_dom"/>
</dbReference>
<dbReference type="Proteomes" id="UP000682877">
    <property type="component" value="Chromosome 2"/>
</dbReference>
<reference evidence="4" key="1">
    <citation type="submission" date="2021-01" db="EMBL/GenBank/DDBJ databases">
        <authorList>
            <person name="Bezrukov I."/>
        </authorList>
    </citation>
    <scope>NUCLEOTIDE SEQUENCE</scope>
</reference>
<feature type="domain" description="NADP-dependent oxidoreductase" evidence="3">
    <location>
        <begin position="24"/>
        <end position="293"/>
    </location>
</feature>
<evidence type="ECO:0000256" key="2">
    <source>
        <dbReference type="ARBA" id="ARBA00022857"/>
    </source>
</evidence>
<dbReference type="Pfam" id="PF00248">
    <property type="entry name" value="Aldo_ket_red"/>
    <property type="match status" value="2"/>
</dbReference>
<gene>
    <name evidence="4" type="ORF">AARE701A_LOCUS4331</name>
</gene>